<reference evidence="3" key="1">
    <citation type="submission" date="2019-04" db="EMBL/GenBank/DDBJ databases">
        <title>Sequencing of skin fungus with MAO and IRED activity.</title>
        <authorList>
            <person name="Marsaioli A.J."/>
            <person name="Bonatto J.M.C."/>
            <person name="Reis Junior O."/>
        </authorList>
    </citation>
    <scope>NUCLEOTIDE SEQUENCE</scope>
    <source>
        <strain evidence="3">28M1</strain>
    </source>
</reference>
<evidence type="ECO:0000313" key="3">
    <source>
        <dbReference type="EMBL" id="KAF3034616.1"/>
    </source>
</evidence>
<comment type="caution">
    <text evidence="3">The sequence shown here is derived from an EMBL/GenBank/DDBJ whole genome shotgun (WGS) entry which is preliminary data.</text>
</comment>
<gene>
    <name evidence="3" type="ORF">E8E12_005992</name>
</gene>
<keyword evidence="4" id="KW-1185">Reference proteome</keyword>
<accession>A0A9P4WKC2</accession>
<keyword evidence="2" id="KW-0812">Transmembrane</keyword>
<evidence type="ECO:0000313" key="4">
    <source>
        <dbReference type="Proteomes" id="UP000758155"/>
    </source>
</evidence>
<sequence>MVPFPSATNGMAPLENHADNSQHYSKSAIYKYTTEADANSRKTNIGPERIPLLSTAEDTMWAEKITVPNTQAVPSNPDPGHPEVTACNERRGTEESQLLLLVPPKTQIMYWIASAGVIAIGINAQYCLIGPFLLVLAAACLTIIAIMHLRGQFWRSAQKPRNLIIGLPMLLASELV</sequence>
<feature type="transmembrane region" description="Helical" evidence="2">
    <location>
        <begin position="132"/>
        <end position="149"/>
    </location>
</feature>
<name>A0A9P4WKC2_9PLEO</name>
<dbReference type="AlphaFoldDB" id="A0A9P4WKC2"/>
<proteinExistence type="predicted"/>
<dbReference type="EMBL" id="SWKV01000066">
    <property type="protein sequence ID" value="KAF3034616.1"/>
    <property type="molecule type" value="Genomic_DNA"/>
</dbReference>
<keyword evidence="2" id="KW-0472">Membrane</keyword>
<keyword evidence="2" id="KW-1133">Transmembrane helix</keyword>
<feature type="region of interest" description="Disordered" evidence="1">
    <location>
        <begin position="1"/>
        <end position="20"/>
    </location>
</feature>
<feature type="transmembrane region" description="Helical" evidence="2">
    <location>
        <begin position="108"/>
        <end position="126"/>
    </location>
</feature>
<evidence type="ECO:0000256" key="1">
    <source>
        <dbReference type="SAM" id="MobiDB-lite"/>
    </source>
</evidence>
<evidence type="ECO:0000256" key="2">
    <source>
        <dbReference type="SAM" id="Phobius"/>
    </source>
</evidence>
<dbReference type="Proteomes" id="UP000758155">
    <property type="component" value="Unassembled WGS sequence"/>
</dbReference>
<protein>
    <submittedName>
        <fullName evidence="3">Uncharacterized protein</fullName>
    </submittedName>
</protein>
<organism evidence="3 4">
    <name type="scientific">Didymella heteroderae</name>
    <dbReference type="NCBI Taxonomy" id="1769908"/>
    <lineage>
        <taxon>Eukaryota</taxon>
        <taxon>Fungi</taxon>
        <taxon>Dikarya</taxon>
        <taxon>Ascomycota</taxon>
        <taxon>Pezizomycotina</taxon>
        <taxon>Dothideomycetes</taxon>
        <taxon>Pleosporomycetidae</taxon>
        <taxon>Pleosporales</taxon>
        <taxon>Pleosporineae</taxon>
        <taxon>Didymellaceae</taxon>
        <taxon>Didymella</taxon>
    </lineage>
</organism>